<feature type="non-terminal residue" evidence="1">
    <location>
        <position position="1"/>
    </location>
</feature>
<evidence type="ECO:0000313" key="2">
    <source>
        <dbReference type="Proteomes" id="UP001187192"/>
    </source>
</evidence>
<gene>
    <name evidence="1" type="ORF">TIFTF001_049648</name>
</gene>
<comment type="caution">
    <text evidence="1">The sequence shown here is derived from an EMBL/GenBank/DDBJ whole genome shotgun (WGS) entry which is preliminary data.</text>
</comment>
<name>A0AA88CV25_FICCA</name>
<protein>
    <submittedName>
        <fullName evidence="1">Uncharacterized protein</fullName>
    </submittedName>
</protein>
<dbReference type="Proteomes" id="UP001187192">
    <property type="component" value="Unassembled WGS sequence"/>
</dbReference>
<sequence length="227" mass="24605">MTSPVGDRMRYLPKPSRSLSGSHVFCLYGVYRVGPSIQKVCHSTIYTCLPPLKALGAATITGSSAASVVIAPTCHYATSAAGTGTASASAKERISGSLDLPNGFQYAYTRITSRRALNLSRASGSCAPHLCWWHTVPYCAEHSQKPWPSAMLDPPLEVQWLVPPELGAIRKFVPAYPGYNNYRTAIHLKNGARISLGVAPRDTGTVHRVTYPSVLPDSRICRTLIFM</sequence>
<dbReference type="AlphaFoldDB" id="A0AA88CV25"/>
<accession>A0AA88CV25</accession>
<reference evidence="1" key="1">
    <citation type="submission" date="2023-07" db="EMBL/GenBank/DDBJ databases">
        <title>draft genome sequence of fig (Ficus carica).</title>
        <authorList>
            <person name="Takahashi T."/>
            <person name="Nishimura K."/>
        </authorList>
    </citation>
    <scope>NUCLEOTIDE SEQUENCE</scope>
</reference>
<proteinExistence type="predicted"/>
<keyword evidence="2" id="KW-1185">Reference proteome</keyword>
<evidence type="ECO:0000313" key="1">
    <source>
        <dbReference type="EMBL" id="GMN30927.1"/>
    </source>
</evidence>
<dbReference type="EMBL" id="BTGU01007322">
    <property type="protein sequence ID" value="GMN30927.1"/>
    <property type="molecule type" value="Genomic_DNA"/>
</dbReference>
<organism evidence="1 2">
    <name type="scientific">Ficus carica</name>
    <name type="common">Common fig</name>
    <dbReference type="NCBI Taxonomy" id="3494"/>
    <lineage>
        <taxon>Eukaryota</taxon>
        <taxon>Viridiplantae</taxon>
        <taxon>Streptophyta</taxon>
        <taxon>Embryophyta</taxon>
        <taxon>Tracheophyta</taxon>
        <taxon>Spermatophyta</taxon>
        <taxon>Magnoliopsida</taxon>
        <taxon>eudicotyledons</taxon>
        <taxon>Gunneridae</taxon>
        <taxon>Pentapetalae</taxon>
        <taxon>rosids</taxon>
        <taxon>fabids</taxon>
        <taxon>Rosales</taxon>
        <taxon>Moraceae</taxon>
        <taxon>Ficeae</taxon>
        <taxon>Ficus</taxon>
    </lineage>
</organism>